<evidence type="ECO:0000256" key="1">
    <source>
        <dbReference type="ARBA" id="ARBA00006601"/>
    </source>
</evidence>
<dbReference type="STRING" id="1801990.A2V69_01590"/>
<protein>
    <recommendedName>
        <fullName evidence="6">UDP-glucose/GDP-mannose dehydrogenase dimerisation domain-containing protein</fullName>
    </recommendedName>
</protein>
<dbReference type="Pfam" id="PF03721">
    <property type="entry name" value="UDPG_MGDP_dh_N"/>
    <property type="match status" value="1"/>
</dbReference>
<dbReference type="InterPro" id="IPR036291">
    <property type="entry name" value="NAD(P)-bd_dom_sf"/>
</dbReference>
<name>A0A1G2F5Z8_9BACT</name>
<dbReference type="GO" id="GO:0051287">
    <property type="term" value="F:NAD binding"/>
    <property type="evidence" value="ECO:0007669"/>
    <property type="project" value="InterPro"/>
</dbReference>
<dbReference type="GO" id="GO:0016616">
    <property type="term" value="F:oxidoreductase activity, acting on the CH-OH group of donors, NAD or NADP as acceptor"/>
    <property type="evidence" value="ECO:0007669"/>
    <property type="project" value="InterPro"/>
</dbReference>
<dbReference type="InterPro" id="IPR013328">
    <property type="entry name" value="6PGD_dom2"/>
</dbReference>
<evidence type="ECO:0000313" key="5">
    <source>
        <dbReference type="Proteomes" id="UP000177810"/>
    </source>
</evidence>
<accession>A0A1G2F5Z8</accession>
<reference evidence="4 5" key="1">
    <citation type="journal article" date="2016" name="Nat. Commun.">
        <title>Thousands of microbial genomes shed light on interconnected biogeochemical processes in an aquifer system.</title>
        <authorList>
            <person name="Anantharaman K."/>
            <person name="Brown C.T."/>
            <person name="Hug L.A."/>
            <person name="Sharon I."/>
            <person name="Castelle C.J."/>
            <person name="Probst A.J."/>
            <person name="Thomas B.C."/>
            <person name="Singh A."/>
            <person name="Wilkins M.J."/>
            <person name="Karaoz U."/>
            <person name="Brodie E.L."/>
            <person name="Williams K.H."/>
            <person name="Hubbard S.S."/>
            <person name="Banfield J.F."/>
        </authorList>
    </citation>
    <scope>NUCLEOTIDE SEQUENCE [LARGE SCALE GENOMIC DNA]</scope>
</reference>
<gene>
    <name evidence="4" type="ORF">A2V69_01590</name>
</gene>
<dbReference type="PANTHER" id="PTHR43750">
    <property type="entry name" value="UDP-GLUCOSE 6-DEHYDROGENASE TUAD"/>
    <property type="match status" value="1"/>
</dbReference>
<feature type="domain" description="UDP-glucose/GDP-mannose dehydrogenase dimerisation" evidence="2">
    <location>
        <begin position="174"/>
        <end position="265"/>
    </location>
</feature>
<dbReference type="InterPro" id="IPR014026">
    <property type="entry name" value="UDP-Glc/GDP-Man_DH_dimer"/>
</dbReference>
<sequence>MNEKLKIGIIGIGMVGESLRRWFEEILGYKRGKELFCYDTDPKKGYSDDFNKADIVFVAVPTPSNPDGSCNISIVESAIDSIKNGKIIVIKSTIPPGTAETIQKKHRKKRIIFNPEFLTEAQAWIDFISPDRQIVAHTAESISDALEVLSVLPKKHFIRPWASDYTKRSVNASEAELSKYASNIFGYIKVIFGNILADICHALNLKFKQEKIPTKTDYENVREIISADLRIGPSWLNIEHGNYCGVGGYCFPKDMNAFIFFAEDLIEFLKKSPPKSGVDVGQVKTLEKGIGVLRAVRVYNEELLKWQGLNAEDVTKHEKEIIINKRKKIRTHSKNH</sequence>
<organism evidence="4 5">
    <name type="scientific">Candidatus Portnoybacteria bacterium RBG_13_40_8</name>
    <dbReference type="NCBI Taxonomy" id="1801990"/>
    <lineage>
        <taxon>Bacteria</taxon>
        <taxon>Candidatus Portnoyibacteriota</taxon>
    </lineage>
</organism>
<evidence type="ECO:0000259" key="3">
    <source>
        <dbReference type="Pfam" id="PF03721"/>
    </source>
</evidence>
<comment type="similarity">
    <text evidence="1">Belongs to the UDP-glucose/GDP-mannose dehydrogenase family.</text>
</comment>
<evidence type="ECO:0000259" key="2">
    <source>
        <dbReference type="Pfam" id="PF00984"/>
    </source>
</evidence>
<feature type="domain" description="UDP-glucose/GDP-mannose dehydrogenase N-terminal" evidence="3">
    <location>
        <begin position="46"/>
        <end position="146"/>
    </location>
</feature>
<dbReference type="InterPro" id="IPR008927">
    <property type="entry name" value="6-PGluconate_DH-like_C_sf"/>
</dbReference>
<dbReference type="Pfam" id="PF00984">
    <property type="entry name" value="UDPG_MGDP_dh"/>
    <property type="match status" value="1"/>
</dbReference>
<dbReference type="SUPFAM" id="SSF51735">
    <property type="entry name" value="NAD(P)-binding Rossmann-fold domains"/>
    <property type="match status" value="1"/>
</dbReference>
<dbReference type="Gene3D" id="3.40.50.720">
    <property type="entry name" value="NAD(P)-binding Rossmann-like Domain"/>
    <property type="match status" value="1"/>
</dbReference>
<evidence type="ECO:0008006" key="6">
    <source>
        <dbReference type="Google" id="ProtNLM"/>
    </source>
</evidence>
<comment type="caution">
    <text evidence="4">The sequence shown here is derived from an EMBL/GenBank/DDBJ whole genome shotgun (WGS) entry which is preliminary data.</text>
</comment>
<dbReference type="EMBL" id="MHMT01000003">
    <property type="protein sequence ID" value="OGZ33202.1"/>
    <property type="molecule type" value="Genomic_DNA"/>
</dbReference>
<evidence type="ECO:0000313" key="4">
    <source>
        <dbReference type="EMBL" id="OGZ33202.1"/>
    </source>
</evidence>
<dbReference type="InterPro" id="IPR001732">
    <property type="entry name" value="UDP-Glc/GDP-Man_DH_N"/>
</dbReference>
<dbReference type="SUPFAM" id="SSF48179">
    <property type="entry name" value="6-phosphogluconate dehydrogenase C-terminal domain-like"/>
    <property type="match status" value="1"/>
</dbReference>
<proteinExistence type="inferred from homology"/>
<dbReference type="Proteomes" id="UP000177810">
    <property type="component" value="Unassembled WGS sequence"/>
</dbReference>
<dbReference type="AlphaFoldDB" id="A0A1G2F5Z8"/>
<dbReference type="Gene3D" id="1.10.1040.10">
    <property type="entry name" value="N-(1-d-carboxylethyl)-l-norvaline Dehydrogenase, domain 2"/>
    <property type="match status" value="1"/>
</dbReference>
<dbReference type="PANTHER" id="PTHR43750:SF3">
    <property type="entry name" value="UDP-GLUCOSE 6-DEHYDROGENASE TUAD"/>
    <property type="match status" value="1"/>
</dbReference>